<dbReference type="AlphaFoldDB" id="A0A1C4X1C4"/>
<evidence type="ECO:0000256" key="1">
    <source>
        <dbReference type="SAM" id="MobiDB-lite"/>
    </source>
</evidence>
<dbReference type="Proteomes" id="UP000198224">
    <property type="component" value="Chromosome I"/>
</dbReference>
<proteinExistence type="predicted"/>
<feature type="region of interest" description="Disordered" evidence="1">
    <location>
        <begin position="72"/>
        <end position="99"/>
    </location>
</feature>
<name>A0A1C4X1C4_9ACTN</name>
<accession>A0A1C4X1C4</accession>
<reference evidence="3" key="1">
    <citation type="submission" date="2016-06" db="EMBL/GenBank/DDBJ databases">
        <authorList>
            <person name="Varghese N."/>
            <person name="Submissions Spin"/>
        </authorList>
    </citation>
    <scope>NUCLEOTIDE SEQUENCE [LARGE SCALE GENOMIC DNA]</scope>
    <source>
        <strain evidence="3">DSM 45160</strain>
    </source>
</reference>
<protein>
    <submittedName>
        <fullName evidence="2">Uncharacterized protein</fullName>
    </submittedName>
</protein>
<sequence>MRFTRPGASWVRVNPYATWAVCPISPNGIDNPCLTRGHPIPGHPTPAGLPRYTGHPIPAGLPHYTGHPIPAGLPHYNLDRARSSKKRPVTATGAASPRS</sequence>
<gene>
    <name evidence="2" type="ORF">GA0070612_3116</name>
</gene>
<dbReference type="EMBL" id="LT607409">
    <property type="protein sequence ID" value="SCF02249.1"/>
    <property type="molecule type" value="Genomic_DNA"/>
</dbReference>
<keyword evidence="3" id="KW-1185">Reference proteome</keyword>
<evidence type="ECO:0000313" key="3">
    <source>
        <dbReference type="Proteomes" id="UP000198224"/>
    </source>
</evidence>
<evidence type="ECO:0000313" key="2">
    <source>
        <dbReference type="EMBL" id="SCF02249.1"/>
    </source>
</evidence>
<organism evidence="2 3">
    <name type="scientific">Micromonospora chokoriensis</name>
    <dbReference type="NCBI Taxonomy" id="356851"/>
    <lineage>
        <taxon>Bacteria</taxon>
        <taxon>Bacillati</taxon>
        <taxon>Actinomycetota</taxon>
        <taxon>Actinomycetes</taxon>
        <taxon>Micromonosporales</taxon>
        <taxon>Micromonosporaceae</taxon>
        <taxon>Micromonospora</taxon>
    </lineage>
</organism>